<evidence type="ECO:0000256" key="6">
    <source>
        <dbReference type="ARBA" id="ARBA00023163"/>
    </source>
</evidence>
<evidence type="ECO:0000313" key="11">
    <source>
        <dbReference type="EMBL" id="EYC10103.1"/>
    </source>
</evidence>
<evidence type="ECO:0000256" key="4">
    <source>
        <dbReference type="ARBA" id="ARBA00023015"/>
    </source>
</evidence>
<reference evidence="12" key="1">
    <citation type="journal article" date="2015" name="Nat. Genet.">
        <title>The genome and transcriptome of the zoonotic hookworm Ancylostoma ceylanicum identify infection-specific gene families.</title>
        <authorList>
            <person name="Schwarz E.M."/>
            <person name="Hu Y."/>
            <person name="Antoshechkin I."/>
            <person name="Miller M.M."/>
            <person name="Sternberg P.W."/>
            <person name="Aroian R.V."/>
        </authorList>
    </citation>
    <scope>NUCLEOTIDE SEQUENCE</scope>
    <source>
        <strain evidence="12">HY135</strain>
    </source>
</reference>
<evidence type="ECO:0000256" key="2">
    <source>
        <dbReference type="ARBA" id="ARBA00022771"/>
    </source>
</evidence>
<dbReference type="Gene3D" id="1.10.565.10">
    <property type="entry name" value="Retinoid X Receptor"/>
    <property type="match status" value="1"/>
</dbReference>
<name>A0A016U6A4_9BILA</name>
<evidence type="ECO:0008006" key="13">
    <source>
        <dbReference type="Google" id="ProtNLM"/>
    </source>
</evidence>
<dbReference type="Proteomes" id="UP000024635">
    <property type="component" value="Unassembled WGS sequence"/>
</dbReference>
<keyword evidence="8" id="KW-0539">Nucleus</keyword>
<keyword evidence="4" id="KW-0805">Transcription regulation</keyword>
<dbReference type="GO" id="GO:0043565">
    <property type="term" value="F:sequence-specific DNA binding"/>
    <property type="evidence" value="ECO:0007669"/>
    <property type="project" value="InterPro"/>
</dbReference>
<evidence type="ECO:0000256" key="5">
    <source>
        <dbReference type="ARBA" id="ARBA00023125"/>
    </source>
</evidence>
<dbReference type="OrthoDB" id="5819828at2759"/>
<dbReference type="InterPro" id="IPR013088">
    <property type="entry name" value="Znf_NHR/GATA"/>
</dbReference>
<organism evidence="11 12">
    <name type="scientific">Ancylostoma ceylanicum</name>
    <dbReference type="NCBI Taxonomy" id="53326"/>
    <lineage>
        <taxon>Eukaryota</taxon>
        <taxon>Metazoa</taxon>
        <taxon>Ecdysozoa</taxon>
        <taxon>Nematoda</taxon>
        <taxon>Chromadorea</taxon>
        <taxon>Rhabditida</taxon>
        <taxon>Rhabditina</taxon>
        <taxon>Rhabditomorpha</taxon>
        <taxon>Strongyloidea</taxon>
        <taxon>Ancylostomatidae</taxon>
        <taxon>Ancylostomatinae</taxon>
        <taxon>Ancylostoma</taxon>
    </lineage>
</organism>
<protein>
    <recommendedName>
        <fullName evidence="13">Nuclear receptor domain-containing protein</fullName>
    </recommendedName>
</protein>
<dbReference type="Pfam" id="PF00105">
    <property type="entry name" value="zf-C4"/>
    <property type="match status" value="1"/>
</dbReference>
<proteinExistence type="predicted"/>
<dbReference type="Pfam" id="PF00104">
    <property type="entry name" value="Hormone_recep"/>
    <property type="match status" value="1"/>
</dbReference>
<dbReference type="PROSITE" id="PS51030">
    <property type="entry name" value="NUCLEAR_REC_DBD_2"/>
    <property type="match status" value="1"/>
</dbReference>
<dbReference type="PROSITE" id="PS51843">
    <property type="entry name" value="NR_LBD"/>
    <property type="match status" value="1"/>
</dbReference>
<gene>
    <name evidence="11" type="primary">Acey_s0057.g2760</name>
    <name evidence="11" type="synonym">Acey-nhr-43</name>
    <name evidence="11" type="ORF">Y032_0057g2760</name>
</gene>
<feature type="domain" description="Nuclear receptor" evidence="9">
    <location>
        <begin position="42"/>
        <end position="119"/>
    </location>
</feature>
<sequence length="420" mass="48115">MNAGLSDCQFFSPPPSTTDPMTISYDQMKEESDANNVNSGEVPLCRVCERGYDGSQHFGIEVCRACAAFFRRAIEGRKKFVCRKGGDRCQLNAPRKVTCQKCRLTRCLTVGLQPELVQCKRPAHRDSFASYSPEFKVDVPSTSGEMMPFRGSVDIANDGTIFRPIPTVNPVFSTHSTCSRANLIYRVLQNYRKMYDDRWAMELEVPGGEDAPTYSAAGKGAEPMYRKAMLPSAPGLKVFSLGSLARLSTIMRKQMHYISRFIQETFDDFATFDTSEQHMILHLFMTCLWELEGSYWTYRNLPAQQIEKMMLTLTTYSDLNNLEYLIMNKDEPQDICQLKQVITSLQMHIRATLLDQMRSIILSEVEFVALLALSLWSQRNLRGHEKAERVASKYRAQIFYDLHEHYRLVFSKSSWIPPKL</sequence>
<keyword evidence="2" id="KW-0863">Zinc-finger</keyword>
<keyword evidence="6" id="KW-0804">Transcription</keyword>
<dbReference type="SUPFAM" id="SSF57716">
    <property type="entry name" value="Glucocorticoid receptor-like (DNA-binding domain)"/>
    <property type="match status" value="1"/>
</dbReference>
<dbReference type="PANTHER" id="PTHR46011:SF4">
    <property type="entry name" value="NUCLEAR HORMONE RECEPTOR FAMILY MEMBER NHR-43"/>
    <property type="match status" value="1"/>
</dbReference>
<evidence type="ECO:0000256" key="1">
    <source>
        <dbReference type="ARBA" id="ARBA00022723"/>
    </source>
</evidence>
<dbReference type="SUPFAM" id="SSF48508">
    <property type="entry name" value="Nuclear receptor ligand-binding domain"/>
    <property type="match status" value="1"/>
</dbReference>
<dbReference type="GO" id="GO:0008270">
    <property type="term" value="F:zinc ion binding"/>
    <property type="evidence" value="ECO:0007669"/>
    <property type="project" value="UniProtKB-KW"/>
</dbReference>
<comment type="caution">
    <text evidence="11">The sequence shown here is derived from an EMBL/GenBank/DDBJ whole genome shotgun (WGS) entry which is preliminary data.</text>
</comment>
<dbReference type="GO" id="GO:0005634">
    <property type="term" value="C:nucleus"/>
    <property type="evidence" value="ECO:0007669"/>
    <property type="project" value="TreeGrafter"/>
</dbReference>
<keyword evidence="1" id="KW-0479">Metal-binding</keyword>
<evidence type="ECO:0000259" key="9">
    <source>
        <dbReference type="PROSITE" id="PS51030"/>
    </source>
</evidence>
<evidence type="ECO:0000313" key="12">
    <source>
        <dbReference type="Proteomes" id="UP000024635"/>
    </source>
</evidence>
<evidence type="ECO:0000256" key="3">
    <source>
        <dbReference type="ARBA" id="ARBA00022833"/>
    </source>
</evidence>
<keyword evidence="7" id="KW-0675">Receptor</keyword>
<dbReference type="SMART" id="SM00399">
    <property type="entry name" value="ZnF_C4"/>
    <property type="match status" value="1"/>
</dbReference>
<evidence type="ECO:0000256" key="8">
    <source>
        <dbReference type="ARBA" id="ARBA00023242"/>
    </source>
</evidence>
<dbReference type="InterPro" id="IPR000536">
    <property type="entry name" value="Nucl_hrmn_rcpt_lig-bd"/>
</dbReference>
<dbReference type="InterPro" id="IPR035500">
    <property type="entry name" value="NHR-like_dom_sf"/>
</dbReference>
<dbReference type="AlphaFoldDB" id="A0A016U6A4"/>
<dbReference type="GO" id="GO:0006357">
    <property type="term" value="P:regulation of transcription by RNA polymerase II"/>
    <property type="evidence" value="ECO:0007669"/>
    <property type="project" value="TreeGrafter"/>
</dbReference>
<evidence type="ECO:0000259" key="10">
    <source>
        <dbReference type="PROSITE" id="PS51843"/>
    </source>
</evidence>
<evidence type="ECO:0000256" key="7">
    <source>
        <dbReference type="ARBA" id="ARBA00023170"/>
    </source>
</evidence>
<dbReference type="PANTHER" id="PTHR46011">
    <property type="entry name" value="NUCLEAR HORMONE RECEPTOR FAMILY MEMBER NHR-86-RELATED"/>
    <property type="match status" value="1"/>
</dbReference>
<keyword evidence="3" id="KW-0862">Zinc</keyword>
<accession>A0A016U6A4</accession>
<dbReference type="GO" id="GO:0003700">
    <property type="term" value="F:DNA-binding transcription factor activity"/>
    <property type="evidence" value="ECO:0007669"/>
    <property type="project" value="InterPro"/>
</dbReference>
<dbReference type="STRING" id="53326.A0A016U6A4"/>
<keyword evidence="5" id="KW-0238">DNA-binding</keyword>
<dbReference type="Gene3D" id="3.30.50.10">
    <property type="entry name" value="Erythroid Transcription Factor GATA-1, subunit A"/>
    <property type="match status" value="1"/>
</dbReference>
<feature type="domain" description="NR LBD" evidence="10">
    <location>
        <begin position="210"/>
        <end position="420"/>
    </location>
</feature>
<keyword evidence="12" id="KW-1185">Reference proteome</keyword>
<dbReference type="InterPro" id="IPR001628">
    <property type="entry name" value="Znf_hrmn_rcpt"/>
</dbReference>
<dbReference type="EMBL" id="JARK01001393">
    <property type="protein sequence ID" value="EYC10103.1"/>
    <property type="molecule type" value="Genomic_DNA"/>
</dbReference>